<reference evidence="2 3" key="1">
    <citation type="submission" date="2017-04" db="EMBL/GenBank/DDBJ databases">
        <authorList>
            <person name="Afonso C.L."/>
            <person name="Miller P.J."/>
            <person name="Scott M.A."/>
            <person name="Spackman E."/>
            <person name="Goraichik I."/>
            <person name="Dimitrov K.M."/>
            <person name="Suarez D.L."/>
            <person name="Swayne D.E."/>
        </authorList>
    </citation>
    <scope>NUCLEOTIDE SEQUENCE [LARGE SCALE GENOMIC DNA]</scope>
    <source>
        <strain evidence="2 3">USBA 355</strain>
    </source>
</reference>
<evidence type="ECO:0000313" key="3">
    <source>
        <dbReference type="Proteomes" id="UP000192917"/>
    </source>
</evidence>
<name>A0A1Y6BC56_9PROT</name>
<dbReference type="GO" id="GO:0003824">
    <property type="term" value="F:catalytic activity"/>
    <property type="evidence" value="ECO:0007669"/>
    <property type="project" value="InterPro"/>
</dbReference>
<accession>A0A1Y6BC56</accession>
<dbReference type="EMBL" id="FWZX01000003">
    <property type="protein sequence ID" value="SMF02395.1"/>
    <property type="molecule type" value="Genomic_DNA"/>
</dbReference>
<dbReference type="InterPro" id="IPR005302">
    <property type="entry name" value="MoCF_Sase_C"/>
</dbReference>
<dbReference type="SUPFAM" id="SSF50800">
    <property type="entry name" value="PK beta-barrel domain-like"/>
    <property type="match status" value="1"/>
</dbReference>
<dbReference type="Pfam" id="PF03473">
    <property type="entry name" value="MOSC"/>
    <property type="match status" value="1"/>
</dbReference>
<gene>
    <name evidence="2" type="ORF">SAMN05428998_10350</name>
</gene>
<dbReference type="PROSITE" id="PS51340">
    <property type="entry name" value="MOSC"/>
    <property type="match status" value="1"/>
</dbReference>
<sequence length="244" mass="25294">MAFGRILELRRYPVSSLGGERLEAAMLESGEPGGIVGDRLWGLVAEDDGEIAKPEKRRRWRPVPELHGRSAAGGVEVGRDGGPWHPVGSAGAAALASGHLGFAVGFRPHGGSEGQGAVAPRYQRADLHLLTTASLRHLAGLLPPTARLEPPRFRPNLLVETGEAEGFVEAGLVGRSLTVGTARVTVVEPCKRCAFTTLAQGDLPLDPAILQAIARAGGGSFGVLCRVEQGGALAVGDPVTLSAA</sequence>
<proteinExistence type="predicted"/>
<dbReference type="Proteomes" id="UP000192917">
    <property type="component" value="Unassembled WGS sequence"/>
</dbReference>
<evidence type="ECO:0000259" key="1">
    <source>
        <dbReference type="PROSITE" id="PS51340"/>
    </source>
</evidence>
<keyword evidence="3" id="KW-1185">Reference proteome</keyword>
<organism evidence="2 3">
    <name type="scientific">Tistlia consotensis USBA 355</name>
    <dbReference type="NCBI Taxonomy" id="560819"/>
    <lineage>
        <taxon>Bacteria</taxon>
        <taxon>Pseudomonadati</taxon>
        <taxon>Pseudomonadota</taxon>
        <taxon>Alphaproteobacteria</taxon>
        <taxon>Rhodospirillales</taxon>
        <taxon>Rhodovibrionaceae</taxon>
        <taxon>Tistlia</taxon>
    </lineage>
</organism>
<dbReference type="AlphaFoldDB" id="A0A1Y6BC56"/>
<dbReference type="RefSeq" id="WP_085121504.1">
    <property type="nucleotide sequence ID" value="NZ_FWZX01000003.1"/>
</dbReference>
<dbReference type="GO" id="GO:0030170">
    <property type="term" value="F:pyridoxal phosphate binding"/>
    <property type="evidence" value="ECO:0007669"/>
    <property type="project" value="InterPro"/>
</dbReference>
<protein>
    <recommendedName>
        <fullName evidence="1">MOSC domain-containing protein</fullName>
    </recommendedName>
</protein>
<dbReference type="STRING" id="560819.SAMN05428998_10350"/>
<dbReference type="InterPro" id="IPR011037">
    <property type="entry name" value="Pyrv_Knase-like_insert_dom_sf"/>
</dbReference>
<evidence type="ECO:0000313" key="2">
    <source>
        <dbReference type="EMBL" id="SMF02395.1"/>
    </source>
</evidence>
<feature type="domain" description="MOSC" evidence="1">
    <location>
        <begin position="88"/>
        <end position="242"/>
    </location>
</feature>
<dbReference type="Gene3D" id="2.40.33.20">
    <property type="entry name" value="PK beta-barrel domain-like"/>
    <property type="match status" value="1"/>
</dbReference>
<dbReference type="GO" id="GO:0030151">
    <property type="term" value="F:molybdenum ion binding"/>
    <property type="evidence" value="ECO:0007669"/>
    <property type="project" value="InterPro"/>
</dbReference>